<dbReference type="PROSITE" id="PS51257">
    <property type="entry name" value="PROKAR_LIPOPROTEIN"/>
    <property type="match status" value="1"/>
</dbReference>
<evidence type="ECO:0000313" key="1">
    <source>
        <dbReference type="EMBL" id="XBH07201.1"/>
    </source>
</evidence>
<dbReference type="PANTHER" id="PTHR12697:SF5">
    <property type="entry name" value="DEOXYHYPUSINE HYDROXYLASE"/>
    <property type="match status" value="1"/>
</dbReference>
<accession>A0AAU7CRC0</accession>
<dbReference type="SMART" id="SM00567">
    <property type="entry name" value="EZ_HEAT"/>
    <property type="match status" value="5"/>
</dbReference>
<dbReference type="SUPFAM" id="SSF48371">
    <property type="entry name" value="ARM repeat"/>
    <property type="match status" value="1"/>
</dbReference>
<name>A0AAU7CRC0_9BACT</name>
<gene>
    <name evidence="1" type="ORF">V5E97_14500</name>
</gene>
<dbReference type="InterPro" id="IPR011989">
    <property type="entry name" value="ARM-like"/>
</dbReference>
<dbReference type="InterPro" id="IPR016024">
    <property type="entry name" value="ARM-type_fold"/>
</dbReference>
<dbReference type="Pfam" id="PF13646">
    <property type="entry name" value="HEAT_2"/>
    <property type="match status" value="1"/>
</dbReference>
<dbReference type="Gene3D" id="1.25.10.10">
    <property type="entry name" value="Leucine-rich Repeat Variant"/>
    <property type="match status" value="2"/>
</dbReference>
<organism evidence="1">
    <name type="scientific">Singulisphaera sp. Ch08</name>
    <dbReference type="NCBI Taxonomy" id="3120278"/>
    <lineage>
        <taxon>Bacteria</taxon>
        <taxon>Pseudomonadati</taxon>
        <taxon>Planctomycetota</taxon>
        <taxon>Planctomycetia</taxon>
        <taxon>Isosphaerales</taxon>
        <taxon>Isosphaeraceae</taxon>
        <taxon>Singulisphaera</taxon>
    </lineage>
</organism>
<dbReference type="AlphaFoldDB" id="A0AAU7CRC0"/>
<dbReference type="RefSeq" id="WP_406700044.1">
    <property type="nucleotide sequence ID" value="NZ_CP155447.1"/>
</dbReference>
<dbReference type="PANTHER" id="PTHR12697">
    <property type="entry name" value="PBS LYASE HEAT-LIKE PROTEIN"/>
    <property type="match status" value="1"/>
</dbReference>
<sequence>MRKLLWVVLIAAGSTAGCVDPVTRLVNDVRTPVSAGSLEHYVTEGPLTAVNRSGQGDAAAAKLIPLLKDNDISIREGAVGYLGGLQADSRLVVPVLIEAYADPQLRISATGAFGRIGPVDEKVVATLILALKDENPRVRDLAIKAFQEMGPRGAAAVPALTDTLSDKILGNEAAQALGRIGHRARPAVLALTEMAKSAKGYDRLHAAVALWDITQDPDIAVPALTELLKDSFLPLRRAAAIELGTIGPAAHAAIPALILASDLKQIPRAEHPPLSRESSRLESRAAEPYDLIVRSAAIEALRNIQGNEPPNNFFLNN</sequence>
<dbReference type="GO" id="GO:0016491">
    <property type="term" value="F:oxidoreductase activity"/>
    <property type="evidence" value="ECO:0007669"/>
    <property type="project" value="TreeGrafter"/>
</dbReference>
<reference evidence="1" key="1">
    <citation type="submission" date="2024-05" db="EMBL/GenBank/DDBJ databases">
        <title>Planctomycetes of the genus Singulisphaera possess chitinolytic capabilities.</title>
        <authorList>
            <person name="Ivanova A."/>
        </authorList>
    </citation>
    <scope>NUCLEOTIDE SEQUENCE</scope>
    <source>
        <strain evidence="1">Ch08T</strain>
    </source>
</reference>
<protein>
    <submittedName>
        <fullName evidence="1">HEAT repeat domain-containing protein</fullName>
    </submittedName>
</protein>
<proteinExistence type="predicted"/>
<dbReference type="EMBL" id="CP155447">
    <property type="protein sequence ID" value="XBH07201.1"/>
    <property type="molecule type" value="Genomic_DNA"/>
</dbReference>
<dbReference type="InterPro" id="IPR004155">
    <property type="entry name" value="PBS_lyase_HEAT"/>
</dbReference>